<organism evidence="2 3">
    <name type="scientific">Prorocentrum cordatum</name>
    <dbReference type="NCBI Taxonomy" id="2364126"/>
    <lineage>
        <taxon>Eukaryota</taxon>
        <taxon>Sar</taxon>
        <taxon>Alveolata</taxon>
        <taxon>Dinophyceae</taxon>
        <taxon>Prorocentrales</taxon>
        <taxon>Prorocentraceae</taxon>
        <taxon>Prorocentrum</taxon>
    </lineage>
</organism>
<comment type="caution">
    <text evidence="2">The sequence shown here is derived from an EMBL/GenBank/DDBJ whole genome shotgun (WGS) entry which is preliminary data.</text>
</comment>
<feature type="compositionally biased region" description="Low complexity" evidence="1">
    <location>
        <begin position="49"/>
        <end position="109"/>
    </location>
</feature>
<dbReference type="Proteomes" id="UP001189429">
    <property type="component" value="Unassembled WGS sequence"/>
</dbReference>
<sequence>AAGTGSWRGGRRQGLGPSAWELWREAKEEERRALAQRPAAAEAPRRRPAPAAAAPAAAAPAASPAATGAAPAAKGPTGAAAEAAPGAAVGVPNSAGVAAPGAAGIAADAPAPPPKEMKATLLALQSLATPAFQRAAGIAGLSGNALAKFKRPEFEAVWRRFCEEEAAGLSEEQAHALLAPAAAAGSAAQKPGTRKR</sequence>
<evidence type="ECO:0000313" key="3">
    <source>
        <dbReference type="Proteomes" id="UP001189429"/>
    </source>
</evidence>
<feature type="non-terminal residue" evidence="2">
    <location>
        <position position="1"/>
    </location>
</feature>
<evidence type="ECO:0000313" key="2">
    <source>
        <dbReference type="EMBL" id="CAK0829249.1"/>
    </source>
</evidence>
<accession>A0ABN9SGI2</accession>
<reference evidence="2" key="1">
    <citation type="submission" date="2023-10" db="EMBL/GenBank/DDBJ databases">
        <authorList>
            <person name="Chen Y."/>
            <person name="Shah S."/>
            <person name="Dougan E. K."/>
            <person name="Thang M."/>
            <person name="Chan C."/>
        </authorList>
    </citation>
    <scope>NUCLEOTIDE SEQUENCE [LARGE SCALE GENOMIC DNA]</scope>
</reference>
<evidence type="ECO:0000256" key="1">
    <source>
        <dbReference type="SAM" id="MobiDB-lite"/>
    </source>
</evidence>
<proteinExistence type="predicted"/>
<keyword evidence="3" id="KW-1185">Reference proteome</keyword>
<protein>
    <submittedName>
        <fullName evidence="2">Uncharacterized protein</fullName>
    </submittedName>
</protein>
<dbReference type="EMBL" id="CAUYUJ010010391">
    <property type="protein sequence ID" value="CAK0829249.1"/>
    <property type="molecule type" value="Genomic_DNA"/>
</dbReference>
<feature type="region of interest" description="Disordered" evidence="1">
    <location>
        <begin position="27"/>
        <end position="114"/>
    </location>
</feature>
<gene>
    <name evidence="2" type="ORF">PCOR1329_LOCUS28254</name>
</gene>
<name>A0ABN9SGI2_9DINO</name>